<dbReference type="AlphaFoldDB" id="A0A669P3R7"/>
<protein>
    <submittedName>
        <fullName evidence="6">Cilia and flagella associated protein 100</fullName>
    </submittedName>
</protein>
<reference evidence="6" key="1">
    <citation type="submission" date="2025-08" db="UniProtKB">
        <authorList>
            <consortium name="Ensembl"/>
        </authorList>
    </citation>
    <scope>IDENTIFICATION</scope>
</reference>
<feature type="region of interest" description="Disordered" evidence="3">
    <location>
        <begin position="140"/>
        <end position="174"/>
    </location>
</feature>
<dbReference type="InterPro" id="IPR051147">
    <property type="entry name" value="CFAP_domain-containing"/>
</dbReference>
<dbReference type="GO" id="GO:0005856">
    <property type="term" value="C:cytoskeleton"/>
    <property type="evidence" value="ECO:0007669"/>
    <property type="project" value="UniProtKB-ARBA"/>
</dbReference>
<dbReference type="Proteomes" id="UP000472261">
    <property type="component" value="Unplaced"/>
</dbReference>
<evidence type="ECO:0000256" key="2">
    <source>
        <dbReference type="SAM" id="Coils"/>
    </source>
</evidence>
<name>A0A669P3R7_PHACC</name>
<dbReference type="PANTHER" id="PTHR21683">
    <property type="entry name" value="COILED-COIL DOMAIN-CONTAINING PROTEIN 42 LIKE-2-LIKE-RELATED"/>
    <property type="match status" value="1"/>
</dbReference>
<feature type="compositionally biased region" description="Basic and acidic residues" evidence="3">
    <location>
        <begin position="147"/>
        <end position="159"/>
    </location>
</feature>
<dbReference type="PANTHER" id="PTHR21683:SF3">
    <property type="entry name" value="CILIA AND FLAGELLA ASSOCIATED PROTEIN 100"/>
    <property type="match status" value="1"/>
</dbReference>
<evidence type="ECO:0000256" key="1">
    <source>
        <dbReference type="ARBA" id="ARBA00023054"/>
    </source>
</evidence>
<evidence type="ECO:0000259" key="4">
    <source>
        <dbReference type="Pfam" id="PF13863"/>
    </source>
</evidence>
<keyword evidence="7" id="KW-1185">Reference proteome</keyword>
<dbReference type="InterPro" id="IPR049258">
    <property type="entry name" value="ODAD1_CC"/>
</dbReference>
<sequence length="356" mass="41997">YPLEKETFRDYINDRREIFLLEYAIAVKREEIQKLENIAKKEERKLEKAEYNLEKDIAIFDEFLKENHKSSIQALKIAEKESAVKAKKIVEIHAISSQIMSLQSDITRFENSLREYKMYRDFLYQLSPKEWQEEYEKKHEKKLKTATKADKESASEKGKYHGRAAHSSTGQPHAPSVHLLLCPGQDTTHFLFQEPELYFTDPQQLLSIFTEMEEQNFSYFCNFQEIEKEMNELQHIFINTQKRKDRERAQLEEVLLTLKSTVTKLEERAADLKFKVEDFSSEHKADVQDKMLASLKKKVREIYGHCVGESREGMEIVQMLAAIEKKLIELLDNLERIPPAKVAEIEKAKKKEQRMR</sequence>
<accession>A0A669P3R7</accession>
<keyword evidence="1 2" id="KW-0175">Coiled coil</keyword>
<feature type="coiled-coil region" evidence="2">
    <location>
        <begin position="223"/>
        <end position="282"/>
    </location>
</feature>
<feature type="domain" description="DUF4200" evidence="4">
    <location>
        <begin position="11"/>
        <end position="129"/>
    </location>
</feature>
<reference evidence="6" key="2">
    <citation type="submission" date="2025-09" db="UniProtKB">
        <authorList>
            <consortium name="Ensembl"/>
        </authorList>
    </citation>
    <scope>IDENTIFICATION</scope>
</reference>
<dbReference type="Pfam" id="PF21773">
    <property type="entry name" value="ODAD1_CC"/>
    <property type="match status" value="1"/>
</dbReference>
<proteinExistence type="predicted"/>
<evidence type="ECO:0000256" key="3">
    <source>
        <dbReference type="SAM" id="MobiDB-lite"/>
    </source>
</evidence>
<evidence type="ECO:0000313" key="7">
    <source>
        <dbReference type="Proteomes" id="UP000472261"/>
    </source>
</evidence>
<dbReference type="Ensembl" id="ENSPCLT00000001006.1">
    <property type="protein sequence ID" value="ENSPCLP00000000803.1"/>
    <property type="gene ID" value="ENSPCLG00000000643.1"/>
</dbReference>
<evidence type="ECO:0000259" key="5">
    <source>
        <dbReference type="Pfam" id="PF21773"/>
    </source>
</evidence>
<dbReference type="Pfam" id="PF13863">
    <property type="entry name" value="DUF4200"/>
    <property type="match status" value="1"/>
</dbReference>
<feature type="domain" description="ODAD1 central coiled coil region" evidence="5">
    <location>
        <begin position="200"/>
        <end position="305"/>
    </location>
</feature>
<dbReference type="InterPro" id="IPR025252">
    <property type="entry name" value="DUF4200"/>
</dbReference>
<feature type="coiled-coil region" evidence="2">
    <location>
        <begin position="25"/>
        <end position="52"/>
    </location>
</feature>
<evidence type="ECO:0000313" key="6">
    <source>
        <dbReference type="Ensembl" id="ENSPCLP00000000803.1"/>
    </source>
</evidence>
<dbReference type="OMA" id="HSKPPSG"/>
<organism evidence="6 7">
    <name type="scientific">Phasianus colchicus</name>
    <name type="common">Common pheasant</name>
    <dbReference type="NCBI Taxonomy" id="9054"/>
    <lineage>
        <taxon>Eukaryota</taxon>
        <taxon>Metazoa</taxon>
        <taxon>Chordata</taxon>
        <taxon>Craniata</taxon>
        <taxon>Vertebrata</taxon>
        <taxon>Euteleostomi</taxon>
        <taxon>Archelosauria</taxon>
        <taxon>Archosauria</taxon>
        <taxon>Dinosauria</taxon>
        <taxon>Saurischia</taxon>
        <taxon>Theropoda</taxon>
        <taxon>Coelurosauria</taxon>
        <taxon>Aves</taxon>
        <taxon>Neognathae</taxon>
        <taxon>Galloanserae</taxon>
        <taxon>Galliformes</taxon>
        <taxon>Phasianidae</taxon>
        <taxon>Phasianinae</taxon>
        <taxon>Phasianus</taxon>
    </lineage>
</organism>